<gene>
    <name evidence="1" type="ORF">B0H17DRAFT_1177051</name>
</gene>
<proteinExistence type="predicted"/>
<protein>
    <submittedName>
        <fullName evidence="1">Uncharacterized protein</fullName>
    </submittedName>
</protein>
<sequence length="364" mass="40863">MAHDRAFDRFRVKLRDFISGFLPDYGYNLPNGKRLKSDTQTTMIMAFPPSLTMSSVQQIEPFQLFNIHYESLIHSISEDFDKPGEFVVVIILDGDMSLHLKNLHPGRLVPYHSAFNILPALMTLKRRIVPPLRVGQSRGMPSRPSRDCSRAARAQLTAHSRMFLLMRHAERRLTSSPRRAQRAAGQEGLDRKILTNVPTGYPTPRIRKVFGVYKYRQHLAISRPSPHHHDVSRLQTAQRKAPSFPVLDALNSADSSAADGGQDLPITHLLQQVLRRRQLHAQRRTGAAQPRHTLPPTRAAGHEHAVRLPVYNGRRSYGWIFGCGAPFPGKSDRDGTQCEVRGVKLAVNHTAIGASNVPLGFVIQ</sequence>
<keyword evidence="2" id="KW-1185">Reference proteome</keyword>
<evidence type="ECO:0000313" key="2">
    <source>
        <dbReference type="Proteomes" id="UP001221757"/>
    </source>
</evidence>
<organism evidence="1 2">
    <name type="scientific">Mycena rosella</name>
    <name type="common">Pink bonnet</name>
    <name type="synonym">Agaricus rosellus</name>
    <dbReference type="NCBI Taxonomy" id="1033263"/>
    <lineage>
        <taxon>Eukaryota</taxon>
        <taxon>Fungi</taxon>
        <taxon>Dikarya</taxon>
        <taxon>Basidiomycota</taxon>
        <taxon>Agaricomycotina</taxon>
        <taxon>Agaricomycetes</taxon>
        <taxon>Agaricomycetidae</taxon>
        <taxon>Agaricales</taxon>
        <taxon>Marasmiineae</taxon>
        <taxon>Mycenaceae</taxon>
        <taxon>Mycena</taxon>
    </lineage>
</organism>
<comment type="caution">
    <text evidence="1">The sequence shown here is derived from an EMBL/GenBank/DDBJ whole genome shotgun (WGS) entry which is preliminary data.</text>
</comment>
<accession>A0AAD7DW30</accession>
<dbReference type="Proteomes" id="UP001221757">
    <property type="component" value="Unassembled WGS sequence"/>
</dbReference>
<dbReference type="EMBL" id="JARKIE010000022">
    <property type="protein sequence ID" value="KAJ7699654.1"/>
    <property type="molecule type" value="Genomic_DNA"/>
</dbReference>
<evidence type="ECO:0000313" key="1">
    <source>
        <dbReference type="EMBL" id="KAJ7699654.1"/>
    </source>
</evidence>
<reference evidence="1" key="1">
    <citation type="submission" date="2023-03" db="EMBL/GenBank/DDBJ databases">
        <title>Massive genome expansion in bonnet fungi (Mycena s.s.) driven by repeated elements and novel gene families across ecological guilds.</title>
        <authorList>
            <consortium name="Lawrence Berkeley National Laboratory"/>
            <person name="Harder C.B."/>
            <person name="Miyauchi S."/>
            <person name="Viragh M."/>
            <person name="Kuo A."/>
            <person name="Thoen E."/>
            <person name="Andreopoulos B."/>
            <person name="Lu D."/>
            <person name="Skrede I."/>
            <person name="Drula E."/>
            <person name="Henrissat B."/>
            <person name="Morin E."/>
            <person name="Kohler A."/>
            <person name="Barry K."/>
            <person name="LaButti K."/>
            <person name="Morin E."/>
            <person name="Salamov A."/>
            <person name="Lipzen A."/>
            <person name="Mereny Z."/>
            <person name="Hegedus B."/>
            <person name="Baldrian P."/>
            <person name="Stursova M."/>
            <person name="Weitz H."/>
            <person name="Taylor A."/>
            <person name="Grigoriev I.V."/>
            <person name="Nagy L.G."/>
            <person name="Martin F."/>
            <person name="Kauserud H."/>
        </authorList>
    </citation>
    <scope>NUCLEOTIDE SEQUENCE</scope>
    <source>
        <strain evidence="1">CBHHK067</strain>
    </source>
</reference>
<name>A0AAD7DW30_MYCRO</name>
<dbReference type="AlphaFoldDB" id="A0AAD7DW30"/>